<feature type="domain" description="Microcystin LR degradation protein MlrC N-terminal" evidence="3">
    <location>
        <begin position="4"/>
        <end position="297"/>
    </location>
</feature>
<dbReference type="InterPro" id="IPR010799">
    <property type="entry name" value="MlrC_C"/>
</dbReference>
<reference evidence="4 5" key="1">
    <citation type="submission" date="2023-03" db="EMBL/GenBank/DDBJ databases">
        <title>Fodinicurvata sp. CAU 1616 isolated from sea sendiment.</title>
        <authorList>
            <person name="Kim W."/>
        </authorList>
    </citation>
    <scope>NUCLEOTIDE SEQUENCE [LARGE SCALE GENOMIC DNA]</scope>
    <source>
        <strain evidence="4 5">CAU 1616</strain>
    </source>
</reference>
<dbReference type="PIRSF" id="PIRSF012702">
    <property type="entry name" value="UCP012702"/>
    <property type="match status" value="1"/>
</dbReference>
<keyword evidence="5" id="KW-1185">Reference proteome</keyword>
<comment type="function">
    <text evidence="1">Involved in peptidolytic degradation of cyclic heptapeptide hepatotoxin microcystin (MC).</text>
</comment>
<evidence type="ECO:0000313" key="4">
    <source>
        <dbReference type="EMBL" id="MDF2095395.1"/>
    </source>
</evidence>
<name>A0ABT5YKT2_9PROT</name>
<feature type="domain" description="Microcystin LR degradation protein MlrC C-terminal" evidence="2">
    <location>
        <begin position="311"/>
        <end position="477"/>
    </location>
</feature>
<comment type="caution">
    <text evidence="4">The sequence shown here is derived from an EMBL/GenBank/DDBJ whole genome shotgun (WGS) entry which is preliminary data.</text>
</comment>
<evidence type="ECO:0000313" key="5">
    <source>
        <dbReference type="Proteomes" id="UP001215503"/>
    </source>
</evidence>
<sequence length="495" mass="53128">MTFRVLASMIGHESNVLSVLPTEIEAFRDNILFENDAVMPTLAGTATEFAGLAQAVEAYGWHLRTPIAAWATPGGRVSNDAWQTLSAKLLDGCKTTLAEGNLDGILLFLHGAMATEYSDDAEGDLLREIREVVPAKVKIAVTIDLHANVTEEMCRHADILCAYRTYPHIDQAQTARRAAALLEQAMRGSISPRIAFAASGYRTGLDDGRTTTPDSVMGRALAMAEAAERAEHGVLSVSLQAGFGFSNLPEAGPSVAVTYDASTQDKAEEVLERFARFIRDTQHESSCRFLSCQELVSHLRTKNGQTGPIVIADYSDNPGGGAYGDSTILLEALLAADVGRGALATIYDPEAVRILSAHEMGDEVTLKIGGKIDPRFGAPLNVTGTLLHRTDGRFVAGGPRWRGITMNLGPSAVLRVGRIDILIVSNRLQCTEVEAFTHAGIEPTQLDFVVVKSMQHFRAAFDPIATETLVVDAGALCSDARIPQPATARDESNQA</sequence>
<dbReference type="Pfam" id="PF07364">
    <property type="entry name" value="DUF1485"/>
    <property type="match status" value="1"/>
</dbReference>
<dbReference type="Pfam" id="PF07171">
    <property type="entry name" value="MlrC_C"/>
    <property type="match status" value="1"/>
</dbReference>
<protein>
    <recommendedName>
        <fullName evidence="1">Microcystinase C</fullName>
        <shortName evidence="1">MlrC</shortName>
    </recommendedName>
</protein>
<keyword evidence="1" id="KW-0378">Hydrolase</keyword>
<evidence type="ECO:0000256" key="1">
    <source>
        <dbReference type="PIRNR" id="PIRNR012702"/>
    </source>
</evidence>
<keyword evidence="1" id="KW-0645">Protease</keyword>
<proteinExistence type="inferred from homology"/>
<dbReference type="Proteomes" id="UP001215503">
    <property type="component" value="Unassembled WGS sequence"/>
</dbReference>
<gene>
    <name evidence="4" type="ORF">P2G67_05345</name>
</gene>
<comment type="cofactor">
    <cofactor evidence="1">
        <name>Zn(2+)</name>
        <dbReference type="ChEBI" id="CHEBI:29105"/>
    </cofactor>
    <text evidence="1">Binds 1 zinc ion per subunit.</text>
</comment>
<keyword evidence="1" id="KW-0479">Metal-binding</keyword>
<dbReference type="InterPro" id="IPR009197">
    <property type="entry name" value="MlrC"/>
</dbReference>
<evidence type="ECO:0000259" key="3">
    <source>
        <dbReference type="Pfam" id="PF07364"/>
    </source>
</evidence>
<comment type="similarity">
    <text evidence="1">Belongs to the peptidase M81 family.</text>
</comment>
<dbReference type="EMBL" id="JARHUD010000003">
    <property type="protein sequence ID" value="MDF2095395.1"/>
    <property type="molecule type" value="Genomic_DNA"/>
</dbReference>
<keyword evidence="1" id="KW-0482">Metalloprotease</keyword>
<organism evidence="4 5">
    <name type="scientific">Aquibaculum arenosum</name>
    <dbReference type="NCBI Taxonomy" id="3032591"/>
    <lineage>
        <taxon>Bacteria</taxon>
        <taxon>Pseudomonadati</taxon>
        <taxon>Pseudomonadota</taxon>
        <taxon>Alphaproteobacteria</taxon>
        <taxon>Rhodospirillales</taxon>
        <taxon>Rhodovibrionaceae</taxon>
        <taxon>Aquibaculum</taxon>
    </lineage>
</organism>
<dbReference type="RefSeq" id="WP_275820786.1">
    <property type="nucleotide sequence ID" value="NZ_JARHUD010000003.1"/>
</dbReference>
<evidence type="ECO:0000259" key="2">
    <source>
        <dbReference type="Pfam" id="PF07171"/>
    </source>
</evidence>
<dbReference type="InterPro" id="IPR015995">
    <property type="entry name" value="MlrC_N"/>
</dbReference>
<accession>A0ABT5YKT2</accession>